<organism evidence="2 3">
    <name type="scientific">Coprinopsis marcescibilis</name>
    <name type="common">Agaric fungus</name>
    <name type="synonym">Psathyrella marcescibilis</name>
    <dbReference type="NCBI Taxonomy" id="230819"/>
    <lineage>
        <taxon>Eukaryota</taxon>
        <taxon>Fungi</taxon>
        <taxon>Dikarya</taxon>
        <taxon>Basidiomycota</taxon>
        <taxon>Agaricomycotina</taxon>
        <taxon>Agaricomycetes</taxon>
        <taxon>Agaricomycetidae</taxon>
        <taxon>Agaricales</taxon>
        <taxon>Agaricineae</taxon>
        <taxon>Psathyrellaceae</taxon>
        <taxon>Coprinopsis</taxon>
    </lineage>
</organism>
<feature type="region of interest" description="Disordered" evidence="1">
    <location>
        <begin position="131"/>
        <end position="179"/>
    </location>
</feature>
<name>A0A5C3KSX0_COPMA</name>
<dbReference type="AlphaFoldDB" id="A0A5C3KSX0"/>
<dbReference type="STRING" id="230819.A0A5C3KSX0"/>
<evidence type="ECO:0000256" key="1">
    <source>
        <dbReference type="SAM" id="MobiDB-lite"/>
    </source>
</evidence>
<proteinExistence type="predicted"/>
<keyword evidence="3" id="KW-1185">Reference proteome</keyword>
<accession>A0A5C3KSX0</accession>
<dbReference type="OrthoDB" id="3045303at2759"/>
<reference evidence="2 3" key="1">
    <citation type="journal article" date="2019" name="Nat. Ecol. Evol.">
        <title>Megaphylogeny resolves global patterns of mushroom evolution.</title>
        <authorList>
            <person name="Varga T."/>
            <person name="Krizsan K."/>
            <person name="Foldi C."/>
            <person name="Dima B."/>
            <person name="Sanchez-Garcia M."/>
            <person name="Sanchez-Ramirez S."/>
            <person name="Szollosi G.J."/>
            <person name="Szarkandi J.G."/>
            <person name="Papp V."/>
            <person name="Albert L."/>
            <person name="Andreopoulos W."/>
            <person name="Angelini C."/>
            <person name="Antonin V."/>
            <person name="Barry K.W."/>
            <person name="Bougher N.L."/>
            <person name="Buchanan P."/>
            <person name="Buyck B."/>
            <person name="Bense V."/>
            <person name="Catcheside P."/>
            <person name="Chovatia M."/>
            <person name="Cooper J."/>
            <person name="Damon W."/>
            <person name="Desjardin D."/>
            <person name="Finy P."/>
            <person name="Geml J."/>
            <person name="Haridas S."/>
            <person name="Hughes K."/>
            <person name="Justo A."/>
            <person name="Karasinski D."/>
            <person name="Kautmanova I."/>
            <person name="Kiss B."/>
            <person name="Kocsube S."/>
            <person name="Kotiranta H."/>
            <person name="LaButti K.M."/>
            <person name="Lechner B.E."/>
            <person name="Liimatainen K."/>
            <person name="Lipzen A."/>
            <person name="Lukacs Z."/>
            <person name="Mihaltcheva S."/>
            <person name="Morgado L.N."/>
            <person name="Niskanen T."/>
            <person name="Noordeloos M.E."/>
            <person name="Ohm R.A."/>
            <person name="Ortiz-Santana B."/>
            <person name="Ovrebo C."/>
            <person name="Racz N."/>
            <person name="Riley R."/>
            <person name="Savchenko A."/>
            <person name="Shiryaev A."/>
            <person name="Soop K."/>
            <person name="Spirin V."/>
            <person name="Szebenyi C."/>
            <person name="Tomsovsky M."/>
            <person name="Tulloss R.E."/>
            <person name="Uehling J."/>
            <person name="Grigoriev I.V."/>
            <person name="Vagvolgyi C."/>
            <person name="Papp T."/>
            <person name="Martin F.M."/>
            <person name="Miettinen O."/>
            <person name="Hibbett D.S."/>
            <person name="Nagy L.G."/>
        </authorList>
    </citation>
    <scope>NUCLEOTIDE SEQUENCE [LARGE SCALE GENOMIC DNA]</scope>
    <source>
        <strain evidence="2 3">CBS 121175</strain>
    </source>
</reference>
<dbReference type="EMBL" id="ML210221">
    <property type="protein sequence ID" value="TFK23305.1"/>
    <property type="molecule type" value="Genomic_DNA"/>
</dbReference>
<protein>
    <submittedName>
        <fullName evidence="2">Uncharacterized protein</fullName>
    </submittedName>
</protein>
<sequence length="179" mass="18782">MSSAAGRNISSPEKSSLIHPGIVLGSNGDNTYRVAMISNKLLGNGRRLPASNYAPDVAGDISLETPATVSGTHLKRWTVRKAGQPEVAVPRVTAAKLAQLVKDMSDTSVGVFCEPGSSSVTTRALGGKKTTCVRKAGKKGSAVAKKGNPPPKTGPSQRRAKPNTRRPAIRSTMKPRGRK</sequence>
<dbReference type="Proteomes" id="UP000307440">
    <property type="component" value="Unassembled WGS sequence"/>
</dbReference>
<evidence type="ECO:0000313" key="3">
    <source>
        <dbReference type="Proteomes" id="UP000307440"/>
    </source>
</evidence>
<gene>
    <name evidence="2" type="ORF">FA15DRAFT_468517</name>
</gene>
<evidence type="ECO:0000313" key="2">
    <source>
        <dbReference type="EMBL" id="TFK23305.1"/>
    </source>
</evidence>
<feature type="compositionally biased region" description="Basic residues" evidence="1">
    <location>
        <begin position="158"/>
        <end position="179"/>
    </location>
</feature>